<dbReference type="OrthoDB" id="9808332at2"/>
<dbReference type="GO" id="GO:0042597">
    <property type="term" value="C:periplasmic space"/>
    <property type="evidence" value="ECO:0007669"/>
    <property type="project" value="UniProtKB-SubCell"/>
</dbReference>
<keyword evidence="6" id="KW-0762">Sugar transport</keyword>
<name>A0A1Y6D611_9GAMM</name>
<gene>
    <name evidence="6" type="ORF">SAMN02949497_3687</name>
</gene>
<dbReference type="PANTHER" id="PTHR43649">
    <property type="entry name" value="ARABINOSE-BINDING PROTEIN-RELATED"/>
    <property type="match status" value="1"/>
</dbReference>
<dbReference type="Pfam" id="PF01547">
    <property type="entry name" value="SBP_bac_1"/>
    <property type="match status" value="1"/>
</dbReference>
<dbReference type="InterPro" id="IPR006059">
    <property type="entry name" value="SBP"/>
</dbReference>
<feature type="signal peptide" evidence="5">
    <location>
        <begin position="1"/>
        <end position="26"/>
    </location>
</feature>
<evidence type="ECO:0000313" key="7">
    <source>
        <dbReference type="Proteomes" id="UP000192923"/>
    </source>
</evidence>
<dbReference type="InterPro" id="IPR050490">
    <property type="entry name" value="Bact_solute-bd_prot1"/>
</dbReference>
<comment type="subcellular location">
    <subcellularLocation>
        <location evidence="1">Periplasm</location>
    </subcellularLocation>
</comment>
<evidence type="ECO:0000256" key="3">
    <source>
        <dbReference type="ARBA" id="ARBA00022448"/>
    </source>
</evidence>
<evidence type="ECO:0000256" key="1">
    <source>
        <dbReference type="ARBA" id="ARBA00004418"/>
    </source>
</evidence>
<keyword evidence="7" id="KW-1185">Reference proteome</keyword>
<dbReference type="PANTHER" id="PTHR43649:SF34">
    <property type="entry name" value="ABC TRANSPORTER PERIPLASMIC-BINDING PROTEIN YCJN-RELATED"/>
    <property type="match status" value="1"/>
</dbReference>
<protein>
    <submittedName>
        <fullName evidence="6">Multiple sugar transport system substrate-binding protein</fullName>
    </submittedName>
</protein>
<dbReference type="STRING" id="1760988.SAMN02949497_3687"/>
<evidence type="ECO:0000313" key="6">
    <source>
        <dbReference type="EMBL" id="SMF96293.1"/>
    </source>
</evidence>
<evidence type="ECO:0000256" key="2">
    <source>
        <dbReference type="ARBA" id="ARBA00008520"/>
    </source>
</evidence>
<feature type="chain" id="PRO_5012486830" evidence="5">
    <location>
        <begin position="27"/>
        <end position="434"/>
    </location>
</feature>
<organism evidence="6 7">
    <name type="scientific">Methylomagnum ishizawai</name>
    <dbReference type="NCBI Taxonomy" id="1760988"/>
    <lineage>
        <taxon>Bacteria</taxon>
        <taxon>Pseudomonadati</taxon>
        <taxon>Pseudomonadota</taxon>
        <taxon>Gammaproteobacteria</taxon>
        <taxon>Methylococcales</taxon>
        <taxon>Methylococcaceae</taxon>
        <taxon>Methylomagnum</taxon>
    </lineage>
</organism>
<dbReference type="AlphaFoldDB" id="A0A1Y6D611"/>
<reference evidence="6 7" key="1">
    <citation type="submission" date="2016-12" db="EMBL/GenBank/DDBJ databases">
        <authorList>
            <person name="Song W.-J."/>
            <person name="Kurnit D.M."/>
        </authorList>
    </citation>
    <scope>NUCLEOTIDE SEQUENCE [LARGE SCALE GENOMIC DNA]</scope>
    <source>
        <strain evidence="6 7">175</strain>
    </source>
</reference>
<dbReference type="PROSITE" id="PS51257">
    <property type="entry name" value="PROKAR_LIPOPROTEIN"/>
    <property type="match status" value="1"/>
</dbReference>
<dbReference type="SUPFAM" id="SSF53850">
    <property type="entry name" value="Periplasmic binding protein-like II"/>
    <property type="match status" value="1"/>
</dbReference>
<evidence type="ECO:0000256" key="5">
    <source>
        <dbReference type="SAM" id="SignalP"/>
    </source>
</evidence>
<dbReference type="CDD" id="cd14747">
    <property type="entry name" value="PBP2_MalE"/>
    <property type="match status" value="1"/>
</dbReference>
<accession>A0A1Y6D611</accession>
<dbReference type="Proteomes" id="UP000192923">
    <property type="component" value="Unassembled WGS sequence"/>
</dbReference>
<dbReference type="EMBL" id="FXAM01000001">
    <property type="protein sequence ID" value="SMF96293.1"/>
    <property type="molecule type" value="Genomic_DNA"/>
</dbReference>
<proteinExistence type="inferred from homology"/>
<dbReference type="RefSeq" id="WP_085215191.1">
    <property type="nucleotide sequence ID" value="NZ_FXAM01000001.1"/>
</dbReference>
<comment type="similarity">
    <text evidence="2">Belongs to the bacterial solute-binding protein 1 family.</text>
</comment>
<sequence length="434" mass="48274">MGIANRFRRHRSAPGFAALLACLTLAGCGEDAGPVRLQFWAMGGEGEAVRQLLPEFERLNPGLRVEVQPIPWSAAHEKLLTAYAGEAMPDVFQLGNTWVPEFVALRAIDALDAGRVPEAIRARADYFAGLLATHEIGGRLYALPWYVDTRLLFYRKDILARAGYAEPPRTWREWSAAMARIKALPGGEHYALLLPMNEWQIPAILGLQAGAGLLRDGGRYGDFQNPKFRRAFDFYLDLFRRGDAPAVAEAQIANLYQEFARGYFAMYITGPWNIGEFRRRLPEAMQDQWATAPLPAPDDIYPGLSLAGGASLALAHGSTHKAEAARLIEFLSTPERQVAFYRLTGDLPTRRSAWDAPELAGSDKAQAFKAQLERVAATPKLPEWERIASKLAHYAEKAVRGELSPDAALAGLDAEVDRILEKRRWLLDRERPAR</sequence>
<evidence type="ECO:0000256" key="4">
    <source>
        <dbReference type="ARBA" id="ARBA00022729"/>
    </source>
</evidence>
<keyword evidence="3" id="KW-0813">Transport</keyword>
<keyword evidence="4 5" id="KW-0732">Signal</keyword>
<dbReference type="Gene3D" id="3.40.190.10">
    <property type="entry name" value="Periplasmic binding protein-like II"/>
    <property type="match status" value="2"/>
</dbReference>